<dbReference type="InterPro" id="IPR036598">
    <property type="entry name" value="GOLD_dom_sf"/>
</dbReference>
<protein>
    <submittedName>
        <fullName evidence="15">Transmembrane emp24 domain-containing protein 5-like</fullName>
    </submittedName>
</protein>
<dbReference type="RefSeq" id="XP_030747398.1">
    <property type="nucleotide sequence ID" value="XM_030891538.1"/>
</dbReference>
<keyword evidence="5 12" id="KW-0732">Signal</keyword>
<evidence type="ECO:0000256" key="7">
    <source>
        <dbReference type="ARBA" id="ARBA00023136"/>
    </source>
</evidence>
<sequence>MTSKIIFLYFVVQLIHLASSFEKEFTVSIDPSKEDCFYHTLKAGESAEIEYQVISGGHGELDISLNILDPIGRIIVADFKKSENSHKIDAKENGDYRFCFDNKFSSISTKTVFFELIVDNSEEDKWGSDENYNFDGIEPDEIYNLKIEDVQELVNNVRDHLNKVRHLQDMIKSTEARDRNVAEETFFKVNTYSMLTLVVMILVCLVQLVMVKSLFDEKSKIHHIWSYIEKILH</sequence>
<organism evidence="14 15">
    <name type="scientific">Sitophilus oryzae</name>
    <name type="common">Rice weevil</name>
    <name type="synonym">Curculio oryzae</name>
    <dbReference type="NCBI Taxonomy" id="7048"/>
    <lineage>
        <taxon>Eukaryota</taxon>
        <taxon>Metazoa</taxon>
        <taxon>Ecdysozoa</taxon>
        <taxon>Arthropoda</taxon>
        <taxon>Hexapoda</taxon>
        <taxon>Insecta</taxon>
        <taxon>Pterygota</taxon>
        <taxon>Neoptera</taxon>
        <taxon>Endopterygota</taxon>
        <taxon>Coleoptera</taxon>
        <taxon>Polyphaga</taxon>
        <taxon>Cucujiformia</taxon>
        <taxon>Curculionidae</taxon>
        <taxon>Dryophthorinae</taxon>
        <taxon>Sitophilus</taxon>
    </lineage>
</organism>
<dbReference type="FunCoup" id="A0A6J2X837">
    <property type="interactions" value="847"/>
</dbReference>
<dbReference type="Gene3D" id="2.60.120.680">
    <property type="entry name" value="GOLD domain"/>
    <property type="match status" value="1"/>
</dbReference>
<dbReference type="SUPFAM" id="SSF101576">
    <property type="entry name" value="Supernatant protein factor (SPF), C-terminal domain"/>
    <property type="match status" value="1"/>
</dbReference>
<dbReference type="GO" id="GO:0012505">
    <property type="term" value="C:endomembrane system"/>
    <property type="evidence" value="ECO:0007669"/>
    <property type="project" value="UniProtKB-SubCell"/>
</dbReference>
<keyword evidence="7 11" id="KW-0472">Membrane</keyword>
<evidence type="ECO:0000256" key="6">
    <source>
        <dbReference type="ARBA" id="ARBA00022989"/>
    </source>
</evidence>
<accession>A0A6J2X837</accession>
<dbReference type="PANTHER" id="PTHR22811">
    <property type="entry name" value="TRANSMEMBRANE EMP24 DOMAIN-CONTAINING PROTEIN"/>
    <property type="match status" value="1"/>
</dbReference>
<keyword evidence="3" id="KW-0217">Developmental protein</keyword>
<dbReference type="InterPro" id="IPR009038">
    <property type="entry name" value="GOLD_dom"/>
</dbReference>
<evidence type="ECO:0000256" key="1">
    <source>
        <dbReference type="ARBA" id="ARBA00004479"/>
    </source>
</evidence>
<feature type="transmembrane region" description="Helical" evidence="11">
    <location>
        <begin position="192"/>
        <end position="211"/>
    </location>
</feature>
<dbReference type="SMART" id="SM01190">
    <property type="entry name" value="EMP24_GP25L"/>
    <property type="match status" value="1"/>
</dbReference>
<dbReference type="OrthoDB" id="5976732at2759"/>
<evidence type="ECO:0000313" key="14">
    <source>
        <dbReference type="Proteomes" id="UP000504635"/>
    </source>
</evidence>
<name>A0A6J2X837_SITOR</name>
<keyword evidence="14" id="KW-1185">Reference proteome</keyword>
<gene>
    <name evidence="15" type="primary">LOC115875937</name>
</gene>
<dbReference type="KEGG" id="soy:115875937"/>
<dbReference type="GO" id="GO:0016020">
    <property type="term" value="C:membrane"/>
    <property type="evidence" value="ECO:0007669"/>
    <property type="project" value="UniProtKB-SubCell"/>
</dbReference>
<dbReference type="Proteomes" id="UP000504635">
    <property type="component" value="Unplaced"/>
</dbReference>
<evidence type="ECO:0000256" key="3">
    <source>
        <dbReference type="ARBA" id="ARBA00022473"/>
    </source>
</evidence>
<comment type="subcellular location">
    <subcellularLocation>
        <location evidence="8">Endomembrane system</location>
        <topology evidence="8">Single-pass membrane protein</topology>
    </subcellularLocation>
    <subcellularLocation>
        <location evidence="1 9">Membrane</location>
        <topology evidence="1 9">Single-pass type I membrane protein</topology>
    </subcellularLocation>
</comment>
<evidence type="ECO:0000256" key="10">
    <source>
        <dbReference type="SAM" id="Coils"/>
    </source>
</evidence>
<evidence type="ECO:0000256" key="5">
    <source>
        <dbReference type="ARBA" id="ARBA00022729"/>
    </source>
</evidence>
<evidence type="ECO:0000259" key="13">
    <source>
        <dbReference type="PROSITE" id="PS50866"/>
    </source>
</evidence>
<evidence type="ECO:0000256" key="8">
    <source>
        <dbReference type="ARBA" id="ARBA00037847"/>
    </source>
</evidence>
<feature type="coiled-coil region" evidence="10">
    <location>
        <begin position="150"/>
        <end position="177"/>
    </location>
</feature>
<dbReference type="PROSITE" id="PS50866">
    <property type="entry name" value="GOLD"/>
    <property type="match status" value="1"/>
</dbReference>
<keyword evidence="10" id="KW-0175">Coiled coil</keyword>
<evidence type="ECO:0000256" key="9">
    <source>
        <dbReference type="RuleBase" id="RU003827"/>
    </source>
</evidence>
<feature type="chain" id="PRO_5026700691" evidence="12">
    <location>
        <begin position="21"/>
        <end position="233"/>
    </location>
</feature>
<evidence type="ECO:0000313" key="15">
    <source>
        <dbReference type="RefSeq" id="XP_030747398.1"/>
    </source>
</evidence>
<evidence type="ECO:0000256" key="2">
    <source>
        <dbReference type="ARBA" id="ARBA00007104"/>
    </source>
</evidence>
<dbReference type="Pfam" id="PF01105">
    <property type="entry name" value="EMP24_GP25L"/>
    <property type="match status" value="1"/>
</dbReference>
<feature type="signal peptide" evidence="12">
    <location>
        <begin position="1"/>
        <end position="20"/>
    </location>
</feature>
<comment type="similarity">
    <text evidence="2 9">Belongs to the EMP24/GP25L family.</text>
</comment>
<dbReference type="GeneID" id="115875937"/>
<evidence type="ECO:0000256" key="4">
    <source>
        <dbReference type="ARBA" id="ARBA00022692"/>
    </source>
</evidence>
<keyword evidence="6 11" id="KW-1133">Transmembrane helix</keyword>
<feature type="domain" description="GOLD" evidence="13">
    <location>
        <begin position="34"/>
        <end position="118"/>
    </location>
</feature>
<proteinExistence type="inferred from homology"/>
<evidence type="ECO:0000256" key="11">
    <source>
        <dbReference type="SAM" id="Phobius"/>
    </source>
</evidence>
<reference evidence="15" key="1">
    <citation type="submission" date="2025-08" db="UniProtKB">
        <authorList>
            <consortium name="RefSeq"/>
        </authorList>
    </citation>
    <scope>IDENTIFICATION</scope>
    <source>
        <tissue evidence="15">Gonads</tissue>
    </source>
</reference>
<keyword evidence="4 9" id="KW-0812">Transmembrane</keyword>
<dbReference type="AlphaFoldDB" id="A0A6J2X837"/>
<evidence type="ECO:0000256" key="12">
    <source>
        <dbReference type="SAM" id="SignalP"/>
    </source>
</evidence>
<dbReference type="InterPro" id="IPR015720">
    <property type="entry name" value="Emp24-like"/>
</dbReference>
<dbReference type="InParanoid" id="A0A6J2X837"/>